<comment type="caution">
    <text evidence="2">The sequence shown here is derived from an EMBL/GenBank/DDBJ whole genome shotgun (WGS) entry which is preliminary data.</text>
</comment>
<organism evidence="2 3">
    <name type="scientific">Cervus elaphus hippelaphus</name>
    <name type="common">European red deer</name>
    <dbReference type="NCBI Taxonomy" id="46360"/>
    <lineage>
        <taxon>Eukaryota</taxon>
        <taxon>Metazoa</taxon>
        <taxon>Chordata</taxon>
        <taxon>Craniata</taxon>
        <taxon>Vertebrata</taxon>
        <taxon>Euteleostomi</taxon>
        <taxon>Mammalia</taxon>
        <taxon>Eutheria</taxon>
        <taxon>Laurasiatheria</taxon>
        <taxon>Artiodactyla</taxon>
        <taxon>Ruminantia</taxon>
        <taxon>Pecora</taxon>
        <taxon>Cervidae</taxon>
        <taxon>Cervinae</taxon>
        <taxon>Cervus</taxon>
    </lineage>
</organism>
<proteinExistence type="predicted"/>
<reference evidence="2 3" key="1">
    <citation type="journal article" date="2018" name="Mol. Genet. Genomics">
        <title>The red deer Cervus elaphus genome CerEla1.0: sequencing, annotating, genes, and chromosomes.</title>
        <authorList>
            <person name="Bana N.A."/>
            <person name="Nyiri A."/>
            <person name="Nagy J."/>
            <person name="Frank K."/>
            <person name="Nagy T."/>
            <person name="Steger V."/>
            <person name="Schiller M."/>
            <person name="Lakatos P."/>
            <person name="Sugar L."/>
            <person name="Horn P."/>
            <person name="Barta E."/>
            <person name="Orosz L."/>
        </authorList>
    </citation>
    <scope>NUCLEOTIDE SEQUENCE [LARGE SCALE GENOMIC DNA]</scope>
    <source>
        <strain evidence="2">Hungarian</strain>
    </source>
</reference>
<dbReference type="AlphaFoldDB" id="A0A212D408"/>
<evidence type="ECO:0000313" key="2">
    <source>
        <dbReference type="EMBL" id="OWK12824.1"/>
    </source>
</evidence>
<gene>
    <name evidence="2" type="ORF">Celaphus_00014922</name>
</gene>
<dbReference type="Proteomes" id="UP000242450">
    <property type="component" value="Chromosome 8"/>
</dbReference>
<name>A0A212D408_CEREH</name>
<accession>A0A212D408</accession>
<evidence type="ECO:0000256" key="1">
    <source>
        <dbReference type="SAM" id="MobiDB-lite"/>
    </source>
</evidence>
<keyword evidence="3" id="KW-1185">Reference proteome</keyword>
<feature type="compositionally biased region" description="Basic and acidic residues" evidence="1">
    <location>
        <begin position="1"/>
        <end position="24"/>
    </location>
</feature>
<dbReference type="EMBL" id="MKHE01000008">
    <property type="protein sequence ID" value="OWK12824.1"/>
    <property type="molecule type" value="Genomic_DNA"/>
</dbReference>
<feature type="region of interest" description="Disordered" evidence="1">
    <location>
        <begin position="1"/>
        <end position="88"/>
    </location>
</feature>
<evidence type="ECO:0000313" key="3">
    <source>
        <dbReference type="Proteomes" id="UP000242450"/>
    </source>
</evidence>
<protein>
    <submittedName>
        <fullName evidence="2">Uncharacterized protein</fullName>
    </submittedName>
</protein>
<sequence>MKEEGKLQGQRHLEPPSERAESRQRQWKSTGQRHRGRQGSLASFPAPSPHPMTFPGLDPPSYRRAWQMGSPRSAGRWRPRNTTMTAGTTGVVPYADLSRTPCDAFFARTQR</sequence>